<comment type="similarity">
    <text evidence="1">Belongs to the DadA oxidoreductase family.</text>
</comment>
<proteinExistence type="inferred from homology"/>
<sequence>MMHFPISMAVPARFLAPLPAACDVVVIGGGVVGVMTAWFLAERGMRVTLCEKGRIAGEQSSRNWGWIRQQGRDAAELPIMVESLRLWQGLAQQFGDRLGFHQTGVMYLAGSEKAVEGYEAWLPHAQANGVDSRLMSRREVAARLKGAGPGWPGGLFTPSDARAEPWVAVPALVEGAIARGAVVIEDCAVRALDLKAGRVAGVVTEKGRIACDQVVLAGGAWSSLFTRAHGVDIPQLSVLASVAATEPMPEIYPGGAAADDFAFRQREDGGLSLAPGAEHDFFLGPDALRHATKYRKIFAKDRKSTHFRLAAPKGYPDGWLTPRRWDADRTSPFEAIRVLNPAPNMATIARTREAFAKAFPTLGRPKLRAVWAGMIDTMPDVVPVIDRAERVPGLTIATGMSGHGFGIGPGIGRVVADLVSGNAVGHDLSRFRLSRFTDGSEIILGPSL</sequence>
<evidence type="ECO:0000313" key="5">
    <source>
        <dbReference type="Proteomes" id="UP000249538"/>
    </source>
</evidence>
<dbReference type="Pfam" id="PF01266">
    <property type="entry name" value="DAO"/>
    <property type="match status" value="1"/>
</dbReference>
<feature type="domain" description="FAD dependent oxidoreductase" evidence="3">
    <location>
        <begin position="23"/>
        <end position="418"/>
    </location>
</feature>
<gene>
    <name evidence="4" type="ORF">LX76_02583</name>
</gene>
<dbReference type="Gene3D" id="3.50.50.60">
    <property type="entry name" value="FAD/NAD(P)-binding domain"/>
    <property type="match status" value="2"/>
</dbReference>
<evidence type="ECO:0000259" key="3">
    <source>
        <dbReference type="Pfam" id="PF01266"/>
    </source>
</evidence>
<dbReference type="Proteomes" id="UP000249538">
    <property type="component" value="Unassembled WGS sequence"/>
</dbReference>
<evidence type="ECO:0000256" key="2">
    <source>
        <dbReference type="ARBA" id="ARBA00023002"/>
    </source>
</evidence>
<dbReference type="SUPFAM" id="SSF51905">
    <property type="entry name" value="FAD/NAD(P)-binding domain"/>
    <property type="match status" value="1"/>
</dbReference>
<dbReference type="InterPro" id="IPR036188">
    <property type="entry name" value="FAD/NAD-bd_sf"/>
</dbReference>
<accession>A0A2W7SQH5</accession>
<dbReference type="GO" id="GO:0005886">
    <property type="term" value="C:plasma membrane"/>
    <property type="evidence" value="ECO:0007669"/>
    <property type="project" value="TreeGrafter"/>
</dbReference>
<dbReference type="PANTHER" id="PTHR13847:SF280">
    <property type="entry name" value="D-AMINO ACID DEHYDROGENASE"/>
    <property type="match status" value="1"/>
</dbReference>
<evidence type="ECO:0000313" key="4">
    <source>
        <dbReference type="EMBL" id="PZX52952.1"/>
    </source>
</evidence>
<dbReference type="AlphaFoldDB" id="A0A2W7SQH5"/>
<dbReference type="EMBL" id="QKZS01000007">
    <property type="protein sequence ID" value="PZX52952.1"/>
    <property type="molecule type" value="Genomic_DNA"/>
</dbReference>
<dbReference type="GO" id="GO:0005737">
    <property type="term" value="C:cytoplasm"/>
    <property type="evidence" value="ECO:0007669"/>
    <property type="project" value="TreeGrafter"/>
</dbReference>
<dbReference type="GO" id="GO:0008718">
    <property type="term" value="F:D-amino-acid dehydrogenase activity"/>
    <property type="evidence" value="ECO:0007669"/>
    <property type="project" value="TreeGrafter"/>
</dbReference>
<evidence type="ECO:0000256" key="1">
    <source>
        <dbReference type="ARBA" id="ARBA00009410"/>
    </source>
</evidence>
<name>A0A2W7SQH5_9RHOB</name>
<comment type="caution">
    <text evidence="4">The sequence shown here is derived from an EMBL/GenBank/DDBJ whole genome shotgun (WGS) entry which is preliminary data.</text>
</comment>
<reference evidence="4 5" key="1">
    <citation type="submission" date="2018-06" db="EMBL/GenBank/DDBJ databases">
        <title>Genomic Encyclopedia of Archaeal and Bacterial Type Strains, Phase II (KMG-II): from individual species to whole genera.</title>
        <authorList>
            <person name="Goeker M."/>
        </authorList>
    </citation>
    <scope>NUCLEOTIDE SEQUENCE [LARGE SCALE GENOMIC DNA]</scope>
    <source>
        <strain evidence="4 5">DSM 18774</strain>
    </source>
</reference>
<keyword evidence="2" id="KW-0560">Oxidoreductase</keyword>
<organism evidence="4 5">
    <name type="scientific">Cereibacter changlensis</name>
    <dbReference type="NCBI Taxonomy" id="402884"/>
    <lineage>
        <taxon>Bacteria</taxon>
        <taxon>Pseudomonadati</taxon>
        <taxon>Pseudomonadota</taxon>
        <taxon>Alphaproteobacteria</taxon>
        <taxon>Rhodobacterales</taxon>
        <taxon>Paracoccaceae</taxon>
        <taxon>Cereibacter</taxon>
    </lineage>
</organism>
<dbReference type="InterPro" id="IPR006076">
    <property type="entry name" value="FAD-dep_OxRdtase"/>
</dbReference>
<protein>
    <submittedName>
        <fullName evidence="4">Glycine/D-amino acid oxidase-like deaminating enzyme</fullName>
    </submittedName>
</protein>
<dbReference type="Gene3D" id="3.30.9.10">
    <property type="entry name" value="D-Amino Acid Oxidase, subunit A, domain 2"/>
    <property type="match status" value="2"/>
</dbReference>
<dbReference type="PANTHER" id="PTHR13847">
    <property type="entry name" value="SARCOSINE DEHYDROGENASE-RELATED"/>
    <property type="match status" value="1"/>
</dbReference>
<dbReference type="GO" id="GO:0055130">
    <property type="term" value="P:D-alanine catabolic process"/>
    <property type="evidence" value="ECO:0007669"/>
    <property type="project" value="TreeGrafter"/>
</dbReference>